<sequence length="226" mass="25249">MATNNETKSVSLIIKQRQQSRSATVAPKPGAKGGGGPGALNQSLNPVLPPLYPAAPKPASLIPEVANTVKVYNKLCQYFRSNFSIEYVRKDNSGFYVERYTDQYKSPLALETHLLHMLPDSKFPEEIGTKHVPRKTVVQRQKRKLEDLPDTDDAENAASGKSAPKIKQEPVSDEEEEEKEEANFEDDELEDDVDPEMDLGTDYAMSYFDNGEGDDDDRDEEDGTTY</sequence>
<keyword evidence="6" id="KW-1185">Reference proteome</keyword>
<dbReference type="PANTHER" id="PTHR15367:SF2">
    <property type="entry name" value="DNA-DIRECTED RNA POLYMERASE III SUBUNIT"/>
    <property type="match status" value="1"/>
</dbReference>
<comment type="similarity">
    <text evidence="2">Belongs to the eukaryotic RPC7 RNA polymerase subunit family.</text>
</comment>
<dbReference type="Pfam" id="PF11705">
    <property type="entry name" value="RNA_pol_3_Rpc31"/>
    <property type="match status" value="1"/>
</dbReference>
<proteinExistence type="inferred from homology"/>
<accession>A0ABP1R347</accession>
<feature type="region of interest" description="Disordered" evidence="4">
    <location>
        <begin position="124"/>
        <end position="226"/>
    </location>
</feature>
<evidence type="ECO:0000256" key="1">
    <source>
        <dbReference type="ARBA" id="ARBA00004123"/>
    </source>
</evidence>
<dbReference type="Proteomes" id="UP001642540">
    <property type="component" value="Unassembled WGS sequence"/>
</dbReference>
<evidence type="ECO:0000313" key="6">
    <source>
        <dbReference type="Proteomes" id="UP001642540"/>
    </source>
</evidence>
<dbReference type="EMBL" id="CAXLJM020000051">
    <property type="protein sequence ID" value="CAL8115054.1"/>
    <property type="molecule type" value="Genomic_DNA"/>
</dbReference>
<comment type="caution">
    <text evidence="5">The sequence shown here is derived from an EMBL/GenBank/DDBJ whole genome shotgun (WGS) entry which is preliminary data.</text>
</comment>
<feature type="compositionally biased region" description="Acidic residues" evidence="4">
    <location>
        <begin position="171"/>
        <end position="199"/>
    </location>
</feature>
<evidence type="ECO:0000256" key="2">
    <source>
        <dbReference type="ARBA" id="ARBA00008352"/>
    </source>
</evidence>
<evidence type="ECO:0008006" key="7">
    <source>
        <dbReference type="Google" id="ProtNLM"/>
    </source>
</evidence>
<keyword evidence="3" id="KW-0539">Nucleus</keyword>
<protein>
    <recommendedName>
        <fullName evidence="7">DNA-directed RNA polymerase III subunit</fullName>
    </recommendedName>
</protein>
<dbReference type="PANTHER" id="PTHR15367">
    <property type="entry name" value="DNA-DIRECTED RNA POLYMERASE III"/>
    <property type="match status" value="1"/>
</dbReference>
<name>A0ABP1R347_9HEXA</name>
<feature type="compositionally biased region" description="Acidic residues" evidence="4">
    <location>
        <begin position="211"/>
        <end position="226"/>
    </location>
</feature>
<evidence type="ECO:0000256" key="4">
    <source>
        <dbReference type="SAM" id="MobiDB-lite"/>
    </source>
</evidence>
<reference evidence="5 6" key="1">
    <citation type="submission" date="2024-08" db="EMBL/GenBank/DDBJ databases">
        <authorList>
            <person name="Cucini C."/>
            <person name="Frati F."/>
        </authorList>
    </citation>
    <scope>NUCLEOTIDE SEQUENCE [LARGE SCALE GENOMIC DNA]</scope>
</reference>
<comment type="subcellular location">
    <subcellularLocation>
        <location evidence="1">Nucleus</location>
    </subcellularLocation>
</comment>
<feature type="region of interest" description="Disordered" evidence="4">
    <location>
        <begin position="1"/>
        <end position="42"/>
    </location>
</feature>
<evidence type="ECO:0000313" key="5">
    <source>
        <dbReference type="EMBL" id="CAL8115054.1"/>
    </source>
</evidence>
<dbReference type="InterPro" id="IPR024661">
    <property type="entry name" value="RNA_pol_III_Rpc31"/>
</dbReference>
<feature type="compositionally biased region" description="Polar residues" evidence="4">
    <location>
        <begin position="1"/>
        <end position="23"/>
    </location>
</feature>
<evidence type="ECO:0000256" key="3">
    <source>
        <dbReference type="ARBA" id="ARBA00023242"/>
    </source>
</evidence>
<gene>
    <name evidence="5" type="ORF">ODALV1_LOCUS16710</name>
</gene>
<organism evidence="5 6">
    <name type="scientific">Orchesella dallaii</name>
    <dbReference type="NCBI Taxonomy" id="48710"/>
    <lineage>
        <taxon>Eukaryota</taxon>
        <taxon>Metazoa</taxon>
        <taxon>Ecdysozoa</taxon>
        <taxon>Arthropoda</taxon>
        <taxon>Hexapoda</taxon>
        <taxon>Collembola</taxon>
        <taxon>Entomobryomorpha</taxon>
        <taxon>Entomobryoidea</taxon>
        <taxon>Orchesellidae</taxon>
        <taxon>Orchesellinae</taxon>
        <taxon>Orchesella</taxon>
    </lineage>
</organism>